<organism evidence="1 2">
    <name type="scientific">Erythrobacter westpacificensis</name>
    <dbReference type="NCBI Taxonomy" id="1055231"/>
    <lineage>
        <taxon>Bacteria</taxon>
        <taxon>Pseudomonadati</taxon>
        <taxon>Pseudomonadota</taxon>
        <taxon>Alphaproteobacteria</taxon>
        <taxon>Sphingomonadales</taxon>
        <taxon>Erythrobacteraceae</taxon>
        <taxon>Erythrobacter/Porphyrobacter group</taxon>
        <taxon>Erythrobacter</taxon>
    </lineage>
</organism>
<sequence length="61" mass="6541">MEFVQQSRCEAAALRAEAELATAAAVRQSKLVAARELEARAREVEIVIGPSGESAIGDWLD</sequence>
<dbReference type="EMBL" id="BAABHV010000001">
    <property type="protein sequence ID" value="GAA5046970.1"/>
    <property type="molecule type" value="Genomic_DNA"/>
</dbReference>
<evidence type="ECO:0000313" key="2">
    <source>
        <dbReference type="Proteomes" id="UP001500518"/>
    </source>
</evidence>
<name>A0ABP9JZ29_9SPHN</name>
<gene>
    <name evidence="1" type="ORF">GCM10023208_02910</name>
</gene>
<comment type="caution">
    <text evidence="1">The sequence shown here is derived from an EMBL/GenBank/DDBJ whole genome shotgun (WGS) entry which is preliminary data.</text>
</comment>
<reference evidence="2" key="1">
    <citation type="journal article" date="2019" name="Int. J. Syst. Evol. Microbiol.">
        <title>The Global Catalogue of Microorganisms (GCM) 10K type strain sequencing project: providing services to taxonomists for standard genome sequencing and annotation.</title>
        <authorList>
            <consortium name="The Broad Institute Genomics Platform"/>
            <consortium name="The Broad Institute Genome Sequencing Center for Infectious Disease"/>
            <person name="Wu L."/>
            <person name="Ma J."/>
        </authorList>
    </citation>
    <scope>NUCLEOTIDE SEQUENCE [LARGE SCALE GENOMIC DNA]</scope>
    <source>
        <strain evidence="2">JCM 18014</strain>
    </source>
</reference>
<protein>
    <submittedName>
        <fullName evidence="1">Uncharacterized protein</fullName>
    </submittedName>
</protein>
<accession>A0ABP9JZ29</accession>
<evidence type="ECO:0000313" key="1">
    <source>
        <dbReference type="EMBL" id="GAA5046970.1"/>
    </source>
</evidence>
<keyword evidence="2" id="KW-1185">Reference proteome</keyword>
<proteinExistence type="predicted"/>
<dbReference type="RefSeq" id="WP_346031356.1">
    <property type="nucleotide sequence ID" value="NZ_BAABHV010000001.1"/>
</dbReference>
<dbReference type="Proteomes" id="UP001500518">
    <property type="component" value="Unassembled WGS sequence"/>
</dbReference>